<proteinExistence type="predicted"/>
<feature type="domain" description="O-methyltransferase dimerisation" evidence="5">
    <location>
        <begin position="1"/>
        <end position="77"/>
    </location>
</feature>
<dbReference type="Pfam" id="PF00891">
    <property type="entry name" value="Methyltransf_2"/>
    <property type="match status" value="1"/>
</dbReference>
<accession>A0A1I5TKG3</accession>
<dbReference type="PIRSF" id="PIRSF005739">
    <property type="entry name" value="O-mtase"/>
    <property type="match status" value="1"/>
</dbReference>
<evidence type="ECO:0000256" key="1">
    <source>
        <dbReference type="ARBA" id="ARBA00022603"/>
    </source>
</evidence>
<dbReference type="GO" id="GO:0046983">
    <property type="term" value="F:protein dimerization activity"/>
    <property type="evidence" value="ECO:0007669"/>
    <property type="project" value="InterPro"/>
</dbReference>
<feature type="domain" description="O-methyltransferase C-terminal" evidence="4">
    <location>
        <begin position="99"/>
        <end position="307"/>
    </location>
</feature>
<dbReference type="InterPro" id="IPR001077">
    <property type="entry name" value="COMT_C"/>
</dbReference>
<sequence length="328" mass="35816">MDLAMSFQRAKLVLTGLELGLFRALAEEPAGEADLRDRLALHPRGTTHFLRALTELGLLELVGGRYRASPAARQYLVPGQEGYLGGFLHAADAVMYPAWGRLAEGLRTGEAQAATFSGSAMFEQLYADDDKRDDFVGMAESSSRPLIPALAETFDWSSVKTVLELGGCRGNTVAGLVRAHPHLSATVLDLPPLRPVFDEHMARLGTAGAVSFQEGDFFTGPLPEADVVMIGHCLVDWTDDQRKTVIRNAHSAVRPGGAFLIWDPVLVPGEESYLRNLLRSLNLQLMTPHGAGYRLEDCRKWLQDSGFADVSHRSLGHDVTIVVARKDN</sequence>
<dbReference type="Pfam" id="PF08100">
    <property type="entry name" value="Dimerisation"/>
    <property type="match status" value="1"/>
</dbReference>
<reference evidence="6 7" key="1">
    <citation type="submission" date="2016-10" db="EMBL/GenBank/DDBJ databases">
        <authorList>
            <person name="de Groot N.N."/>
        </authorList>
    </citation>
    <scope>NUCLEOTIDE SEQUENCE [LARGE SCALE GENOMIC DNA]</scope>
    <source>
        <strain evidence="6 7">DSM 44637</strain>
    </source>
</reference>
<dbReference type="InterPro" id="IPR012967">
    <property type="entry name" value="COMT_dimerisation"/>
</dbReference>
<organism evidence="6 7">
    <name type="scientific">Amycolatopsis rubida</name>
    <dbReference type="NCBI Taxonomy" id="112413"/>
    <lineage>
        <taxon>Bacteria</taxon>
        <taxon>Bacillati</taxon>
        <taxon>Actinomycetota</taxon>
        <taxon>Actinomycetes</taxon>
        <taxon>Pseudonocardiales</taxon>
        <taxon>Pseudonocardiaceae</taxon>
        <taxon>Amycolatopsis</taxon>
    </lineage>
</organism>
<evidence type="ECO:0000259" key="4">
    <source>
        <dbReference type="Pfam" id="PF00891"/>
    </source>
</evidence>
<dbReference type="SUPFAM" id="SSF53335">
    <property type="entry name" value="S-adenosyl-L-methionine-dependent methyltransferases"/>
    <property type="match status" value="1"/>
</dbReference>
<dbReference type="Gene3D" id="1.10.10.10">
    <property type="entry name" value="Winged helix-like DNA-binding domain superfamily/Winged helix DNA-binding domain"/>
    <property type="match status" value="1"/>
</dbReference>
<evidence type="ECO:0000259" key="5">
    <source>
        <dbReference type="Pfam" id="PF08100"/>
    </source>
</evidence>
<dbReference type="InterPro" id="IPR036388">
    <property type="entry name" value="WH-like_DNA-bd_sf"/>
</dbReference>
<dbReference type="SUPFAM" id="SSF46785">
    <property type="entry name" value="Winged helix' DNA-binding domain"/>
    <property type="match status" value="1"/>
</dbReference>
<dbReference type="GO" id="GO:0008171">
    <property type="term" value="F:O-methyltransferase activity"/>
    <property type="evidence" value="ECO:0007669"/>
    <property type="project" value="InterPro"/>
</dbReference>
<dbReference type="Proteomes" id="UP000199137">
    <property type="component" value="Unassembled WGS sequence"/>
</dbReference>
<evidence type="ECO:0000313" key="7">
    <source>
        <dbReference type="Proteomes" id="UP000199137"/>
    </source>
</evidence>
<keyword evidence="6" id="KW-0830">Ubiquinone</keyword>
<dbReference type="InterPro" id="IPR029063">
    <property type="entry name" value="SAM-dependent_MTases_sf"/>
</dbReference>
<dbReference type="PROSITE" id="PS51683">
    <property type="entry name" value="SAM_OMT_II"/>
    <property type="match status" value="1"/>
</dbReference>
<dbReference type="STRING" id="112413.SAMN05421854_107141"/>
<evidence type="ECO:0000256" key="2">
    <source>
        <dbReference type="ARBA" id="ARBA00022679"/>
    </source>
</evidence>
<dbReference type="InterPro" id="IPR036390">
    <property type="entry name" value="WH_DNA-bd_sf"/>
</dbReference>
<dbReference type="AlphaFoldDB" id="A0A1I5TKG3"/>
<keyword evidence="1 6" id="KW-0489">Methyltransferase</keyword>
<keyword evidence="3" id="KW-0949">S-adenosyl-L-methionine</keyword>
<dbReference type="GO" id="GO:0032259">
    <property type="term" value="P:methylation"/>
    <property type="evidence" value="ECO:0007669"/>
    <property type="project" value="UniProtKB-KW"/>
</dbReference>
<dbReference type="PANTHER" id="PTHR43712">
    <property type="entry name" value="PUTATIVE (AFU_ORTHOLOGUE AFUA_4G14580)-RELATED"/>
    <property type="match status" value="1"/>
</dbReference>
<keyword evidence="2" id="KW-0808">Transferase</keyword>
<evidence type="ECO:0000313" key="6">
    <source>
        <dbReference type="EMBL" id="SFP83562.1"/>
    </source>
</evidence>
<name>A0A1I5TKG3_9PSEU</name>
<dbReference type="Gene3D" id="3.40.50.150">
    <property type="entry name" value="Vaccinia Virus protein VP39"/>
    <property type="match status" value="1"/>
</dbReference>
<dbReference type="PANTHER" id="PTHR43712:SF2">
    <property type="entry name" value="O-METHYLTRANSFERASE CICE"/>
    <property type="match status" value="1"/>
</dbReference>
<dbReference type="EMBL" id="FOWC01000007">
    <property type="protein sequence ID" value="SFP83562.1"/>
    <property type="molecule type" value="Genomic_DNA"/>
</dbReference>
<dbReference type="InterPro" id="IPR016461">
    <property type="entry name" value="COMT-like"/>
</dbReference>
<protein>
    <submittedName>
        <fullName evidence="6">Ubiquinone/menaquinone biosynthesis C-methylase UbiE</fullName>
    </submittedName>
</protein>
<evidence type="ECO:0000256" key="3">
    <source>
        <dbReference type="ARBA" id="ARBA00022691"/>
    </source>
</evidence>
<gene>
    <name evidence="6" type="ORF">SAMN05421854_107141</name>
</gene>